<proteinExistence type="predicted"/>
<dbReference type="EMBL" id="BAAANL010000004">
    <property type="protein sequence ID" value="GAA1863304.1"/>
    <property type="molecule type" value="Genomic_DNA"/>
</dbReference>
<feature type="transmembrane region" description="Helical" evidence="2">
    <location>
        <begin position="56"/>
        <end position="80"/>
    </location>
</feature>
<evidence type="ECO:0000256" key="1">
    <source>
        <dbReference type="SAM" id="MobiDB-lite"/>
    </source>
</evidence>
<dbReference type="RefSeq" id="WP_344102505.1">
    <property type="nucleotide sequence ID" value="NZ_BAAANL010000004.1"/>
</dbReference>
<protein>
    <recommendedName>
        <fullName evidence="5">Interferon-induced transmembrane protein</fullName>
    </recommendedName>
</protein>
<feature type="region of interest" description="Disordered" evidence="1">
    <location>
        <begin position="1"/>
        <end position="24"/>
    </location>
</feature>
<evidence type="ECO:0000313" key="4">
    <source>
        <dbReference type="Proteomes" id="UP001501094"/>
    </source>
</evidence>
<keyword evidence="2" id="KW-1133">Transmembrane helix</keyword>
<keyword evidence="2" id="KW-0812">Transmembrane</keyword>
<reference evidence="3 4" key="1">
    <citation type="journal article" date="2019" name="Int. J. Syst. Evol. Microbiol.">
        <title>The Global Catalogue of Microorganisms (GCM) 10K type strain sequencing project: providing services to taxonomists for standard genome sequencing and annotation.</title>
        <authorList>
            <consortium name="The Broad Institute Genomics Platform"/>
            <consortium name="The Broad Institute Genome Sequencing Center for Infectious Disease"/>
            <person name="Wu L."/>
            <person name="Ma J."/>
        </authorList>
    </citation>
    <scope>NUCLEOTIDE SEQUENCE [LARGE SCALE GENOMIC DNA]</scope>
    <source>
        <strain evidence="3 4">JCM 14326</strain>
    </source>
</reference>
<comment type="caution">
    <text evidence="3">The sequence shown here is derived from an EMBL/GenBank/DDBJ whole genome shotgun (WGS) entry which is preliminary data.</text>
</comment>
<dbReference type="Proteomes" id="UP001501094">
    <property type="component" value="Unassembled WGS sequence"/>
</dbReference>
<evidence type="ECO:0008006" key="5">
    <source>
        <dbReference type="Google" id="ProtNLM"/>
    </source>
</evidence>
<accession>A0ABN2NGK9</accession>
<sequence length="126" mass="12943">MTSPDIQTSTPEPTKEAPETVTQQVATAVSEATGQEVTTTADATPAAAAYEEPTTVVFSLVGFFLAYIPLVGVIVNAIAVAKAGKEGFDLFVAKWGLILAILSTIGAAILIGLGFWLGLEAGRGSM</sequence>
<organism evidence="3 4">
    <name type="scientific">Myceligenerans crystallogenes</name>
    <dbReference type="NCBI Taxonomy" id="316335"/>
    <lineage>
        <taxon>Bacteria</taxon>
        <taxon>Bacillati</taxon>
        <taxon>Actinomycetota</taxon>
        <taxon>Actinomycetes</taxon>
        <taxon>Micrococcales</taxon>
        <taxon>Promicromonosporaceae</taxon>
        <taxon>Myceligenerans</taxon>
    </lineage>
</organism>
<feature type="transmembrane region" description="Helical" evidence="2">
    <location>
        <begin position="92"/>
        <end position="117"/>
    </location>
</feature>
<evidence type="ECO:0000313" key="3">
    <source>
        <dbReference type="EMBL" id="GAA1863304.1"/>
    </source>
</evidence>
<evidence type="ECO:0000256" key="2">
    <source>
        <dbReference type="SAM" id="Phobius"/>
    </source>
</evidence>
<name>A0ABN2NGK9_9MICO</name>
<keyword evidence="2" id="KW-0472">Membrane</keyword>
<gene>
    <name evidence="3" type="ORF">GCM10009751_21410</name>
</gene>
<keyword evidence="4" id="KW-1185">Reference proteome</keyword>
<feature type="compositionally biased region" description="Polar residues" evidence="1">
    <location>
        <begin position="1"/>
        <end position="12"/>
    </location>
</feature>